<dbReference type="EMBL" id="LSYS01001493">
    <property type="protein sequence ID" value="OPJ89035.1"/>
    <property type="molecule type" value="Genomic_DNA"/>
</dbReference>
<proteinExistence type="predicted"/>
<reference evidence="2 3" key="1">
    <citation type="submission" date="2016-02" db="EMBL/GenBank/DDBJ databases">
        <title>Band-tailed pigeon sequencing and assembly.</title>
        <authorList>
            <person name="Soares A.E."/>
            <person name="Novak B.J."/>
            <person name="Rice E.S."/>
            <person name="O'Connell B."/>
            <person name="Chang D."/>
            <person name="Weber S."/>
            <person name="Shapiro B."/>
        </authorList>
    </citation>
    <scope>NUCLEOTIDE SEQUENCE [LARGE SCALE GENOMIC DNA]</scope>
    <source>
        <strain evidence="2">BTP2013</strain>
        <tissue evidence="2">Blood</tissue>
    </source>
</reference>
<organism evidence="2 3">
    <name type="scientific">Patagioenas fasciata monilis</name>
    <dbReference type="NCBI Taxonomy" id="372326"/>
    <lineage>
        <taxon>Eukaryota</taxon>
        <taxon>Metazoa</taxon>
        <taxon>Chordata</taxon>
        <taxon>Craniata</taxon>
        <taxon>Vertebrata</taxon>
        <taxon>Euteleostomi</taxon>
        <taxon>Archelosauria</taxon>
        <taxon>Archosauria</taxon>
        <taxon>Dinosauria</taxon>
        <taxon>Saurischia</taxon>
        <taxon>Theropoda</taxon>
        <taxon>Coelurosauria</taxon>
        <taxon>Aves</taxon>
        <taxon>Neognathae</taxon>
        <taxon>Neoaves</taxon>
        <taxon>Columbimorphae</taxon>
        <taxon>Columbiformes</taxon>
        <taxon>Columbidae</taxon>
        <taxon>Patagioenas</taxon>
    </lineage>
</organism>
<sequence length="76" mass="8194">MLQSNTQSKSPAPQCWEKGPAHTCPGDPAEIQRAFAQFTSDTSATLHQGLFSLQILTESECGAACRAWTGNKVLEN</sequence>
<gene>
    <name evidence="2" type="ORF">AV530_019135</name>
</gene>
<evidence type="ECO:0000256" key="1">
    <source>
        <dbReference type="SAM" id="MobiDB-lite"/>
    </source>
</evidence>
<feature type="compositionally biased region" description="Polar residues" evidence="1">
    <location>
        <begin position="1"/>
        <end position="11"/>
    </location>
</feature>
<accession>A0A1V4KXB9</accession>
<dbReference type="Proteomes" id="UP000190648">
    <property type="component" value="Unassembled WGS sequence"/>
</dbReference>
<keyword evidence="3" id="KW-1185">Reference proteome</keyword>
<protein>
    <submittedName>
        <fullName evidence="2">Uncharacterized protein</fullName>
    </submittedName>
</protein>
<feature type="region of interest" description="Disordered" evidence="1">
    <location>
        <begin position="1"/>
        <end position="28"/>
    </location>
</feature>
<comment type="caution">
    <text evidence="2">The sequence shown here is derived from an EMBL/GenBank/DDBJ whole genome shotgun (WGS) entry which is preliminary data.</text>
</comment>
<name>A0A1V4KXB9_PATFA</name>
<evidence type="ECO:0000313" key="2">
    <source>
        <dbReference type="EMBL" id="OPJ89035.1"/>
    </source>
</evidence>
<dbReference type="AlphaFoldDB" id="A0A1V4KXB9"/>
<evidence type="ECO:0000313" key="3">
    <source>
        <dbReference type="Proteomes" id="UP000190648"/>
    </source>
</evidence>